<protein>
    <submittedName>
        <fullName evidence="1">Uncharacterized protein</fullName>
    </submittedName>
</protein>
<evidence type="ECO:0000313" key="1">
    <source>
        <dbReference type="EMBL" id="KAJ7616748.1"/>
    </source>
</evidence>
<dbReference type="EMBL" id="JARKIE010000792">
    <property type="protein sequence ID" value="KAJ7616748.1"/>
    <property type="molecule type" value="Genomic_DNA"/>
</dbReference>
<accession>A0AAD7BBY8</accession>
<evidence type="ECO:0000313" key="2">
    <source>
        <dbReference type="Proteomes" id="UP001221757"/>
    </source>
</evidence>
<sequence length="335" mass="37714">MTGRTLNAVYSYLGEHLERQANRAAHRLGLGPNILAARIRDYFARGEQRESFLDELRSPYSSSIVLELEKDCKALIKYALPNESATTQIQAFKSIIMLTTRFPGLRSYFIRSKYIRRVENCEEKIATLWDRPDVPLDTREWSFWRQFSALSLSNGDISAMVEQCSIRELTCSCPTIGAVSVVEQLLVAYDSEGPSKFSGALSIRYLGGILELPSFWHNAGDANDYIVGKLCAKLLLILQDLGLEKRDVDEAPCDYLGVDCLADNSLVGIFGLAGGIQCENDIANKTWYANLCQVVRLLRQPLVEDRLPDSWKRVFSAEFLNLIPLVYEPVEVDIV</sequence>
<name>A0AAD7BBY8_MYCRO</name>
<dbReference type="Proteomes" id="UP001221757">
    <property type="component" value="Unassembled WGS sequence"/>
</dbReference>
<reference evidence="1" key="1">
    <citation type="submission" date="2023-03" db="EMBL/GenBank/DDBJ databases">
        <title>Massive genome expansion in bonnet fungi (Mycena s.s.) driven by repeated elements and novel gene families across ecological guilds.</title>
        <authorList>
            <consortium name="Lawrence Berkeley National Laboratory"/>
            <person name="Harder C.B."/>
            <person name="Miyauchi S."/>
            <person name="Viragh M."/>
            <person name="Kuo A."/>
            <person name="Thoen E."/>
            <person name="Andreopoulos B."/>
            <person name="Lu D."/>
            <person name="Skrede I."/>
            <person name="Drula E."/>
            <person name="Henrissat B."/>
            <person name="Morin E."/>
            <person name="Kohler A."/>
            <person name="Barry K."/>
            <person name="LaButti K."/>
            <person name="Morin E."/>
            <person name="Salamov A."/>
            <person name="Lipzen A."/>
            <person name="Mereny Z."/>
            <person name="Hegedus B."/>
            <person name="Baldrian P."/>
            <person name="Stursova M."/>
            <person name="Weitz H."/>
            <person name="Taylor A."/>
            <person name="Grigoriev I.V."/>
            <person name="Nagy L.G."/>
            <person name="Martin F."/>
            <person name="Kauserud H."/>
        </authorList>
    </citation>
    <scope>NUCLEOTIDE SEQUENCE</scope>
    <source>
        <strain evidence="1">CBHHK067</strain>
    </source>
</reference>
<organism evidence="1 2">
    <name type="scientific">Mycena rosella</name>
    <name type="common">Pink bonnet</name>
    <name type="synonym">Agaricus rosellus</name>
    <dbReference type="NCBI Taxonomy" id="1033263"/>
    <lineage>
        <taxon>Eukaryota</taxon>
        <taxon>Fungi</taxon>
        <taxon>Dikarya</taxon>
        <taxon>Basidiomycota</taxon>
        <taxon>Agaricomycotina</taxon>
        <taxon>Agaricomycetes</taxon>
        <taxon>Agaricomycetidae</taxon>
        <taxon>Agaricales</taxon>
        <taxon>Marasmiineae</taxon>
        <taxon>Mycenaceae</taxon>
        <taxon>Mycena</taxon>
    </lineage>
</organism>
<dbReference type="AlphaFoldDB" id="A0AAD7BBY8"/>
<proteinExistence type="predicted"/>
<keyword evidence="2" id="KW-1185">Reference proteome</keyword>
<gene>
    <name evidence="1" type="ORF">B0H17DRAFT_662618</name>
</gene>
<comment type="caution">
    <text evidence="1">The sequence shown here is derived from an EMBL/GenBank/DDBJ whole genome shotgun (WGS) entry which is preliminary data.</text>
</comment>